<evidence type="ECO:0000313" key="1">
    <source>
        <dbReference type="EMBL" id="RSL29811.1"/>
    </source>
</evidence>
<evidence type="ECO:0000313" key="2">
    <source>
        <dbReference type="Proteomes" id="UP000275076"/>
    </source>
</evidence>
<dbReference type="InterPro" id="IPR018540">
    <property type="entry name" value="Spo0E-like"/>
</dbReference>
<dbReference type="Gene3D" id="4.10.280.10">
    <property type="entry name" value="Helix-loop-helix DNA-binding domain"/>
    <property type="match status" value="1"/>
</dbReference>
<dbReference type="OrthoDB" id="2950704at2"/>
<comment type="caution">
    <text evidence="1">The sequence shown here is derived from an EMBL/GenBank/DDBJ whole genome shotgun (WGS) entry which is preliminary data.</text>
</comment>
<keyword evidence="2" id="KW-1185">Reference proteome</keyword>
<protein>
    <submittedName>
        <fullName evidence="1">Aspartyl-phosphate phosphatase Spo0E family protein</fullName>
    </submittedName>
</protein>
<organism evidence="1 2">
    <name type="scientific">Salibacterium salarium</name>
    <dbReference type="NCBI Taxonomy" id="284579"/>
    <lineage>
        <taxon>Bacteria</taxon>
        <taxon>Bacillati</taxon>
        <taxon>Bacillota</taxon>
        <taxon>Bacilli</taxon>
        <taxon>Bacillales</taxon>
        <taxon>Bacillaceae</taxon>
    </lineage>
</organism>
<dbReference type="InterPro" id="IPR036638">
    <property type="entry name" value="HLH_DNA-bd_sf"/>
</dbReference>
<name>A0A428MUK0_9BACI</name>
<dbReference type="EMBL" id="RBVX01000050">
    <property type="protein sequence ID" value="RSL29811.1"/>
    <property type="molecule type" value="Genomic_DNA"/>
</dbReference>
<dbReference type="GO" id="GO:0046983">
    <property type="term" value="F:protein dimerization activity"/>
    <property type="evidence" value="ECO:0007669"/>
    <property type="project" value="InterPro"/>
</dbReference>
<accession>A0A428MUK0</accession>
<reference evidence="1 2" key="1">
    <citation type="submission" date="2018-10" db="EMBL/GenBank/DDBJ databases">
        <title>Draft genome sequence of Bacillus salarius IM0101, isolated from a hypersaline soil in Inner Mongolia, China.</title>
        <authorList>
            <person name="Yamprayoonswat W."/>
            <person name="Boonvisut S."/>
            <person name="Jumpathong W."/>
            <person name="Sittihan S."/>
            <person name="Ruangsuj P."/>
            <person name="Wanthongcharoen S."/>
            <person name="Thongpramul N."/>
            <person name="Pimmason S."/>
            <person name="Yu B."/>
            <person name="Yasawong M."/>
        </authorList>
    </citation>
    <scope>NUCLEOTIDE SEQUENCE [LARGE SCALE GENOMIC DNA]</scope>
    <source>
        <strain evidence="1 2">IM0101</strain>
    </source>
</reference>
<sequence length="91" mass="10588">MKKGECGLDLCKKNYLETVNRDIYILRRLMHKASDHTGNLDDQLVIEISQFLDIKLNEHGDLDKSHRCKKEKEQVDSLTEITPLFTKSTLK</sequence>
<dbReference type="GO" id="GO:0043937">
    <property type="term" value="P:regulation of sporulation"/>
    <property type="evidence" value="ECO:0007669"/>
    <property type="project" value="InterPro"/>
</dbReference>
<dbReference type="Pfam" id="PF09388">
    <property type="entry name" value="SpoOE-like"/>
    <property type="match status" value="1"/>
</dbReference>
<gene>
    <name evidence="1" type="ORF">D7Z54_29085</name>
</gene>
<dbReference type="Proteomes" id="UP000275076">
    <property type="component" value="Unassembled WGS sequence"/>
</dbReference>
<dbReference type="AlphaFoldDB" id="A0A428MUK0"/>
<proteinExistence type="predicted"/>